<feature type="repeat" description="ANK" evidence="3">
    <location>
        <begin position="38"/>
        <end position="70"/>
    </location>
</feature>
<dbReference type="Proteomes" id="UP000076420">
    <property type="component" value="Unassembled WGS sequence"/>
</dbReference>
<dbReference type="InterPro" id="IPR002110">
    <property type="entry name" value="Ankyrin_rpt"/>
</dbReference>
<gene>
    <name evidence="5" type="primary">106057726</name>
</gene>
<evidence type="ECO:0000256" key="3">
    <source>
        <dbReference type="PROSITE-ProRule" id="PRU00023"/>
    </source>
</evidence>
<keyword evidence="2 3" id="KW-0040">ANK repeat</keyword>
<dbReference type="InterPro" id="IPR050776">
    <property type="entry name" value="Ank_Repeat/CDKN_Inhibitor"/>
</dbReference>
<feature type="domain" description="Carboxylesterase type B" evidence="4">
    <location>
        <begin position="2"/>
        <end position="41"/>
    </location>
</feature>
<dbReference type="EnsemblMetazoa" id="BGLB003748-RB">
    <property type="protein sequence ID" value="BGLB003748-PB"/>
    <property type="gene ID" value="BGLB003748"/>
</dbReference>
<dbReference type="KEGG" id="bgt:106057726"/>
<dbReference type="PANTHER" id="PTHR24201:SF15">
    <property type="entry name" value="ANKYRIN REPEAT DOMAIN-CONTAINING PROTEIN 66"/>
    <property type="match status" value="1"/>
</dbReference>
<evidence type="ECO:0000313" key="5">
    <source>
        <dbReference type="EnsemblMetazoa" id="BGLB003748-PB"/>
    </source>
</evidence>
<proteinExistence type="predicted"/>
<dbReference type="Pfam" id="PF00135">
    <property type="entry name" value="COesterase"/>
    <property type="match status" value="1"/>
</dbReference>
<dbReference type="Pfam" id="PF12796">
    <property type="entry name" value="Ank_2"/>
    <property type="match status" value="1"/>
</dbReference>
<dbReference type="Gene3D" id="1.25.40.20">
    <property type="entry name" value="Ankyrin repeat-containing domain"/>
    <property type="match status" value="1"/>
</dbReference>
<dbReference type="AlphaFoldDB" id="A0A2C9JKE5"/>
<accession>A0A2C9JKE5</accession>
<dbReference type="PROSITE" id="PS50088">
    <property type="entry name" value="ANK_REPEAT"/>
    <property type="match status" value="2"/>
</dbReference>
<dbReference type="SUPFAM" id="SSF48403">
    <property type="entry name" value="Ankyrin repeat"/>
    <property type="match status" value="1"/>
</dbReference>
<dbReference type="STRING" id="6526.A0A2C9JKE5"/>
<evidence type="ECO:0000259" key="4">
    <source>
        <dbReference type="Pfam" id="PF00135"/>
    </source>
</evidence>
<dbReference type="InterPro" id="IPR036770">
    <property type="entry name" value="Ankyrin_rpt-contain_sf"/>
</dbReference>
<dbReference type="InterPro" id="IPR029058">
    <property type="entry name" value="AB_hydrolase_fold"/>
</dbReference>
<dbReference type="PANTHER" id="PTHR24201">
    <property type="entry name" value="ANK_REP_REGION DOMAIN-CONTAINING PROTEIN"/>
    <property type="match status" value="1"/>
</dbReference>
<keyword evidence="1" id="KW-0677">Repeat</keyword>
<reference evidence="5" key="1">
    <citation type="submission" date="2020-05" db="UniProtKB">
        <authorList>
            <consortium name="EnsemblMetazoa"/>
        </authorList>
    </citation>
    <scope>IDENTIFICATION</scope>
    <source>
        <strain evidence="5">BB02</strain>
    </source>
</reference>
<evidence type="ECO:0000256" key="2">
    <source>
        <dbReference type="ARBA" id="ARBA00023043"/>
    </source>
</evidence>
<dbReference type="SUPFAM" id="SSF53474">
    <property type="entry name" value="alpha/beta-Hydrolases"/>
    <property type="match status" value="1"/>
</dbReference>
<organism evidence="5 6">
    <name type="scientific">Biomphalaria glabrata</name>
    <name type="common">Bloodfluke planorb</name>
    <name type="synonym">Freshwater snail</name>
    <dbReference type="NCBI Taxonomy" id="6526"/>
    <lineage>
        <taxon>Eukaryota</taxon>
        <taxon>Metazoa</taxon>
        <taxon>Spiralia</taxon>
        <taxon>Lophotrochozoa</taxon>
        <taxon>Mollusca</taxon>
        <taxon>Gastropoda</taxon>
        <taxon>Heterobranchia</taxon>
        <taxon>Euthyneura</taxon>
        <taxon>Panpulmonata</taxon>
        <taxon>Hygrophila</taxon>
        <taxon>Lymnaeoidea</taxon>
        <taxon>Planorbidae</taxon>
        <taxon>Biomphalaria</taxon>
    </lineage>
</organism>
<feature type="repeat" description="ANK" evidence="3">
    <location>
        <begin position="104"/>
        <end position="136"/>
    </location>
</feature>
<dbReference type="VEuPathDB" id="VectorBase:BGLB003748"/>
<protein>
    <recommendedName>
        <fullName evidence="4">Carboxylesterase type B domain-containing protein</fullName>
    </recommendedName>
</protein>
<dbReference type="Gene3D" id="3.40.50.1820">
    <property type="entry name" value="alpha/beta hydrolase"/>
    <property type="match status" value="1"/>
</dbReference>
<evidence type="ECO:0000256" key="1">
    <source>
        <dbReference type="ARBA" id="ARBA00022737"/>
    </source>
</evidence>
<name>A0A2C9JKE5_BIOGL</name>
<dbReference type="InterPro" id="IPR002018">
    <property type="entry name" value="CarbesteraseB"/>
</dbReference>
<dbReference type="SMART" id="SM00248">
    <property type="entry name" value="ANK"/>
    <property type="match status" value="3"/>
</dbReference>
<sequence length="174" mass="19058">MVTTSKGPVRGTTQYVDGKKKVDVFLGIPYAKPPLDNQGFTALARACLEYNNIMVKELVQKGAHLETIDNEGRRPIHLAASVNSYMCLEALLKGNALKNSQTSKGKTALFIASENGYIESTQVLLKYDVDPDICDITSKSPLEIAQIRYPDVGQLIRQYITGTSPAQNALKHGM</sequence>
<evidence type="ECO:0000313" key="6">
    <source>
        <dbReference type="Proteomes" id="UP000076420"/>
    </source>
</evidence>